<keyword evidence="3 7" id="KW-1133">Transmembrane helix</keyword>
<evidence type="ECO:0000256" key="4">
    <source>
        <dbReference type="ARBA" id="ARBA00023136"/>
    </source>
</evidence>
<organism evidence="9 10">
    <name type="scientific">Neptunomonas concharum</name>
    <dbReference type="NCBI Taxonomy" id="1031538"/>
    <lineage>
        <taxon>Bacteria</taxon>
        <taxon>Pseudomonadati</taxon>
        <taxon>Pseudomonadota</taxon>
        <taxon>Gammaproteobacteria</taxon>
        <taxon>Oceanospirillales</taxon>
        <taxon>Oceanospirillaceae</taxon>
        <taxon>Neptunomonas</taxon>
    </lineage>
</organism>
<dbReference type="PROSITE" id="PS50076">
    <property type="entry name" value="DNAJ_2"/>
    <property type="match status" value="1"/>
</dbReference>
<evidence type="ECO:0000313" key="9">
    <source>
        <dbReference type="EMBL" id="QEQ97270.1"/>
    </source>
</evidence>
<dbReference type="PANTHER" id="PTHR12763:SF28">
    <property type="entry name" value="GEO10507P1-RELATED"/>
    <property type="match status" value="1"/>
</dbReference>
<dbReference type="SMART" id="SM00271">
    <property type="entry name" value="DnaJ"/>
    <property type="match status" value="1"/>
</dbReference>
<dbReference type="RefSeq" id="WP_138987087.1">
    <property type="nucleotide sequence ID" value="NZ_CP043869.1"/>
</dbReference>
<comment type="subcellular location">
    <subcellularLocation>
        <location evidence="1">Membrane</location>
        <topology evidence="1">Single-pass membrane protein</topology>
    </subcellularLocation>
</comment>
<keyword evidence="4 7" id="KW-0472">Membrane</keyword>
<gene>
    <name evidence="9" type="ORF">F0U83_11405</name>
</gene>
<dbReference type="InterPro" id="IPR036869">
    <property type="entry name" value="J_dom_sf"/>
</dbReference>
<dbReference type="CDD" id="cd06257">
    <property type="entry name" value="DnaJ"/>
    <property type="match status" value="1"/>
</dbReference>
<proteinExistence type="inferred from homology"/>
<protein>
    <submittedName>
        <fullName evidence="9">Molecular chaperone DnaJ</fullName>
    </submittedName>
</protein>
<name>A0A5P1RCA4_9GAMM</name>
<dbReference type="Gene3D" id="1.10.287.110">
    <property type="entry name" value="DnaJ domain"/>
    <property type="match status" value="1"/>
</dbReference>
<evidence type="ECO:0000313" key="10">
    <source>
        <dbReference type="Proteomes" id="UP000324760"/>
    </source>
</evidence>
<dbReference type="OrthoDB" id="9811070at2"/>
<evidence type="ECO:0000256" key="3">
    <source>
        <dbReference type="ARBA" id="ARBA00022989"/>
    </source>
</evidence>
<evidence type="ECO:0000256" key="6">
    <source>
        <dbReference type="ARBA" id="ARBA00038105"/>
    </source>
</evidence>
<keyword evidence="5" id="KW-0143">Chaperone</keyword>
<evidence type="ECO:0000256" key="7">
    <source>
        <dbReference type="SAM" id="Phobius"/>
    </source>
</evidence>
<dbReference type="KEGG" id="ncu:F0U83_11405"/>
<evidence type="ECO:0000259" key="8">
    <source>
        <dbReference type="PROSITE" id="PS50076"/>
    </source>
</evidence>
<dbReference type="EMBL" id="CP043869">
    <property type="protein sequence ID" value="QEQ97270.1"/>
    <property type="molecule type" value="Genomic_DNA"/>
</dbReference>
<evidence type="ECO:0000256" key="1">
    <source>
        <dbReference type="ARBA" id="ARBA00004167"/>
    </source>
</evidence>
<accession>A0A5P1RCA4</accession>
<dbReference type="InterPro" id="IPR001623">
    <property type="entry name" value="DnaJ_domain"/>
</dbReference>
<comment type="similarity">
    <text evidence="6">Belongs to the TIM14 family.</text>
</comment>
<keyword evidence="10" id="KW-1185">Reference proteome</keyword>
<sequence length="156" mass="17280">MSPFVIIVLGALLMAGMLWLKALPPHRRGPAVIKLVILSLIAALVILTVTGRIHWIGALFAGVFLLYKKYGFLLKAIPFLGKLFKSHAKAKQPPSPNNQHMQRTEALKVLGLEEGCSDEEIILAHRKLMQKFHPDHGGNSYLAAQLNEARACLLKR</sequence>
<evidence type="ECO:0000256" key="5">
    <source>
        <dbReference type="ARBA" id="ARBA00023186"/>
    </source>
</evidence>
<reference evidence="9 10" key="1">
    <citation type="journal article" date="2019" name="Biochem. Eng. J.">
        <title>Metabolic engineering of the marine bacteria Neptunomonas concharum for the production of acetoin and meso-2,3-butanediol from acetate.</title>
        <authorList>
            <person name="Li W."/>
            <person name="Pu N."/>
            <person name="Liu C.-X."/>
            <person name="Yuan Q.-P."/>
            <person name="Li Z.-J."/>
        </authorList>
    </citation>
    <scope>NUCLEOTIDE SEQUENCE [LARGE SCALE GENOMIC DNA]</scope>
    <source>
        <strain evidence="9 10">JCM17730</strain>
    </source>
</reference>
<dbReference type="PANTHER" id="PTHR12763">
    <property type="match status" value="1"/>
</dbReference>
<feature type="domain" description="J" evidence="8">
    <location>
        <begin position="105"/>
        <end position="156"/>
    </location>
</feature>
<dbReference type="AlphaFoldDB" id="A0A5P1RCA4"/>
<evidence type="ECO:0000256" key="2">
    <source>
        <dbReference type="ARBA" id="ARBA00022692"/>
    </source>
</evidence>
<keyword evidence="2 7" id="KW-0812">Transmembrane</keyword>
<dbReference type="SUPFAM" id="SSF46565">
    <property type="entry name" value="Chaperone J-domain"/>
    <property type="match status" value="1"/>
</dbReference>
<feature type="transmembrane region" description="Helical" evidence="7">
    <location>
        <begin position="36"/>
        <end position="67"/>
    </location>
</feature>
<dbReference type="Proteomes" id="UP000324760">
    <property type="component" value="Chromosome"/>
</dbReference>
<dbReference type="GO" id="GO:0016020">
    <property type="term" value="C:membrane"/>
    <property type="evidence" value="ECO:0007669"/>
    <property type="project" value="UniProtKB-SubCell"/>
</dbReference>